<sequence>MQYRPQLVVSYNNAPEISLTTSNGQVLSELSGNNNLQIKGNVMDVDTGDSLLIKYTIDNLSGHQNKILP</sequence>
<name>A0ABW4LMW6_9BACI</name>
<evidence type="ECO:0000313" key="1">
    <source>
        <dbReference type="EMBL" id="MFD1736251.1"/>
    </source>
</evidence>
<dbReference type="EMBL" id="JBHUEM010000005">
    <property type="protein sequence ID" value="MFD1736251.1"/>
    <property type="molecule type" value="Genomic_DNA"/>
</dbReference>
<keyword evidence="2" id="KW-1185">Reference proteome</keyword>
<dbReference type="RefSeq" id="WP_377927398.1">
    <property type="nucleotide sequence ID" value="NZ_JBHUEM010000005.1"/>
</dbReference>
<gene>
    <name evidence="1" type="ORF">ACFSCX_06690</name>
</gene>
<protein>
    <submittedName>
        <fullName evidence="1">Uncharacterized protein</fullName>
    </submittedName>
</protein>
<evidence type="ECO:0000313" key="2">
    <source>
        <dbReference type="Proteomes" id="UP001597214"/>
    </source>
</evidence>
<dbReference type="Proteomes" id="UP001597214">
    <property type="component" value="Unassembled WGS sequence"/>
</dbReference>
<comment type="caution">
    <text evidence="1">The sequence shown here is derived from an EMBL/GenBank/DDBJ whole genome shotgun (WGS) entry which is preliminary data.</text>
</comment>
<organism evidence="1 2">
    <name type="scientific">Bacillus salitolerans</name>
    <dbReference type="NCBI Taxonomy" id="1437434"/>
    <lineage>
        <taxon>Bacteria</taxon>
        <taxon>Bacillati</taxon>
        <taxon>Bacillota</taxon>
        <taxon>Bacilli</taxon>
        <taxon>Bacillales</taxon>
        <taxon>Bacillaceae</taxon>
        <taxon>Bacillus</taxon>
    </lineage>
</organism>
<proteinExistence type="predicted"/>
<accession>A0ABW4LMW6</accession>
<reference evidence="2" key="1">
    <citation type="journal article" date="2019" name="Int. J. Syst. Evol. Microbiol.">
        <title>The Global Catalogue of Microorganisms (GCM) 10K type strain sequencing project: providing services to taxonomists for standard genome sequencing and annotation.</title>
        <authorList>
            <consortium name="The Broad Institute Genomics Platform"/>
            <consortium name="The Broad Institute Genome Sequencing Center for Infectious Disease"/>
            <person name="Wu L."/>
            <person name="Ma J."/>
        </authorList>
    </citation>
    <scope>NUCLEOTIDE SEQUENCE [LARGE SCALE GENOMIC DNA]</scope>
    <source>
        <strain evidence="2">CCUG 49339</strain>
    </source>
</reference>